<comment type="caution">
    <text evidence="5">The sequence shown here is derived from an EMBL/GenBank/DDBJ whole genome shotgun (WGS) entry which is preliminary data.</text>
</comment>
<dbReference type="SUPFAM" id="SSF49899">
    <property type="entry name" value="Concanavalin A-like lectins/glucanases"/>
    <property type="match status" value="1"/>
</dbReference>
<reference evidence="6" key="1">
    <citation type="journal article" date="2019" name="Int. J. Syst. Evol. Microbiol.">
        <title>The Global Catalogue of Microorganisms (GCM) 10K type strain sequencing project: providing services to taxonomists for standard genome sequencing and annotation.</title>
        <authorList>
            <consortium name="The Broad Institute Genomics Platform"/>
            <consortium name="The Broad Institute Genome Sequencing Center for Infectious Disease"/>
            <person name="Wu L."/>
            <person name="Ma J."/>
        </authorList>
    </citation>
    <scope>NUCLEOTIDE SEQUENCE [LARGE SCALE GENOMIC DNA]</scope>
    <source>
        <strain evidence="6">CGMCC 1.15111</strain>
    </source>
</reference>
<dbReference type="Proteomes" id="UP000658258">
    <property type="component" value="Unassembled WGS sequence"/>
</dbReference>
<dbReference type="InterPro" id="IPR006558">
    <property type="entry name" value="LamG-like"/>
</dbReference>
<dbReference type="EMBL" id="BNAG01000003">
    <property type="protein sequence ID" value="GHE65499.1"/>
    <property type="molecule type" value="Genomic_DNA"/>
</dbReference>
<keyword evidence="3" id="KW-0175">Coiled coil</keyword>
<protein>
    <recommendedName>
        <fullName evidence="4">LamG-like jellyroll fold domain-containing protein</fullName>
    </recommendedName>
</protein>
<accession>A0ABQ3I9E9</accession>
<evidence type="ECO:0000313" key="6">
    <source>
        <dbReference type="Proteomes" id="UP000658258"/>
    </source>
</evidence>
<evidence type="ECO:0000259" key="4">
    <source>
        <dbReference type="SMART" id="SM00560"/>
    </source>
</evidence>
<dbReference type="SMART" id="SM00560">
    <property type="entry name" value="LamGL"/>
    <property type="match status" value="1"/>
</dbReference>
<sequence>MPFNGTGIDLTGNHSLSVAGTAPSLTSDKDGNLNSAFEFNGQSDSFYIQDTSAFDFGNQDFTIAFWVKKLSTTSAWDNIQGISKWNTGASPGTNEWALGIGGGAGKDSNIPSFSIEIGNTYYTAKPAINEVGVGVWNHLVGMREGTNIKFYLNGVLEAVTNVGGGDINNVGRYFRIARGLESTANRVANAVYDEVVVYNRALSNEEVTALFTDGIPEEPTQNTSYGVWKIQPDSNIYYDKGKVSIGISYSNVEYSLAVKGKILSEGVKVQSLTNWPDYVFSPSFSLMSLVELEAFINANKHLPDVPSAKEVEKDGVDLGQMDATLLKKIEELTLYTIQQEKKIQIQEAENTVLKELVKELTERIEKLEKK</sequence>
<feature type="domain" description="LamG-like jellyroll fold" evidence="4">
    <location>
        <begin position="59"/>
        <end position="205"/>
    </location>
</feature>
<feature type="coiled-coil region" evidence="3">
    <location>
        <begin position="343"/>
        <end position="370"/>
    </location>
</feature>
<evidence type="ECO:0000256" key="2">
    <source>
        <dbReference type="ARBA" id="ARBA00023157"/>
    </source>
</evidence>
<dbReference type="Gene3D" id="2.60.120.200">
    <property type="match status" value="1"/>
</dbReference>
<evidence type="ECO:0000256" key="3">
    <source>
        <dbReference type="SAM" id="Coils"/>
    </source>
</evidence>
<evidence type="ECO:0000256" key="1">
    <source>
        <dbReference type="ARBA" id="ARBA00022729"/>
    </source>
</evidence>
<proteinExistence type="predicted"/>
<dbReference type="InterPro" id="IPR013320">
    <property type="entry name" value="ConA-like_dom_sf"/>
</dbReference>
<organism evidence="5 6">
    <name type="scientific">Roseivirga thermotolerans</name>
    <dbReference type="NCBI Taxonomy" id="1758176"/>
    <lineage>
        <taxon>Bacteria</taxon>
        <taxon>Pseudomonadati</taxon>
        <taxon>Bacteroidota</taxon>
        <taxon>Cytophagia</taxon>
        <taxon>Cytophagales</taxon>
        <taxon>Roseivirgaceae</taxon>
        <taxon>Roseivirga</taxon>
    </lineage>
</organism>
<keyword evidence="6" id="KW-1185">Reference proteome</keyword>
<keyword evidence="2" id="KW-1015">Disulfide bond</keyword>
<name>A0ABQ3I9E9_9BACT</name>
<gene>
    <name evidence="5" type="ORF">GCM10011340_20770</name>
</gene>
<keyword evidence="1" id="KW-0732">Signal</keyword>
<dbReference type="Pfam" id="PF13385">
    <property type="entry name" value="Laminin_G_3"/>
    <property type="match status" value="1"/>
</dbReference>
<evidence type="ECO:0000313" key="5">
    <source>
        <dbReference type="EMBL" id="GHE65499.1"/>
    </source>
</evidence>